<name>A0A482PUP2_CITRO</name>
<organism evidence="1">
    <name type="scientific">Citrobacter rodentium</name>
    <dbReference type="NCBI Taxonomy" id="67825"/>
    <lineage>
        <taxon>Bacteria</taxon>
        <taxon>Pseudomonadati</taxon>
        <taxon>Pseudomonadota</taxon>
        <taxon>Gammaproteobacteria</taxon>
        <taxon>Enterobacterales</taxon>
        <taxon>Enterobacteriaceae</taxon>
        <taxon>Citrobacter</taxon>
    </lineage>
</organism>
<dbReference type="EMBL" id="CP038008">
    <property type="protein sequence ID" value="QBY31044.1"/>
    <property type="molecule type" value="Genomic_DNA"/>
</dbReference>
<evidence type="ECO:0000313" key="1">
    <source>
        <dbReference type="EMBL" id="QBY31044.1"/>
    </source>
</evidence>
<proteinExistence type="predicted"/>
<dbReference type="RefSeq" id="WP_012908682.1">
    <property type="nucleotide sequence ID" value="NZ_CAJTBI010000016.1"/>
</dbReference>
<dbReference type="OMA" id="NHWLPGS"/>
<sequence length="557" mass="63666">MWQTRALELNNQAYWNWEKACELVAWAVSHDFNTVIVGQADLFDMLVSPKGYTPHQYNDRLSSQQRARCVHLNRLGLLCQQKGLRFYLQAKEFNFPTDLLLAHPHLFEAGRSVRFDVDFWCGYLADKVSLICQRIPALSGLLIAISNTDGLLPVSRPNWELPAPEQPLQPQRDERSFAIYSRCFNTLSRVMQQENKHLVLRVFPAGNHDLGNVLEAIRPLPESVGVSIKLTPERFWPSFPNNPALLEVREREVWADIDLVGEEVGWGVFPFLRVDELQGRLLWCRRNPAIRGAVCKASWEGVDNHWVIGTLSACNLVACSRMLTADSVPQTQNQLIRYWLNETWGWLPDDATLTTFCSLLEQAAQTLYCAIYVRDHVFHRHSQVPESYGQAVWSLYGQLNRNHWLPGSERDISFSRSDIERSAASLSRIASEKDEAGVASVALCEEALRFAQRAAFPFALKARWLEEWQGFALYCRLFLHAQKAFFTLRFAHEAENSWSIREICQINIQELYRCAFELDDYCAKHPQASPGLHVLFDASRVRALADSLSAELKGLKG</sequence>
<protein>
    <submittedName>
        <fullName evidence="1">Uncharacterized protein</fullName>
    </submittedName>
</protein>
<gene>
    <name evidence="1" type="ORF">E2R62_20905</name>
</gene>
<dbReference type="SUPFAM" id="SSF51445">
    <property type="entry name" value="(Trans)glycosidases"/>
    <property type="match status" value="1"/>
</dbReference>
<dbReference type="AlphaFoldDB" id="A0A482PUP2"/>
<reference evidence="1" key="1">
    <citation type="submission" date="2019-03" db="EMBL/GenBank/DDBJ databases">
        <title>Complete genome sequence of enteropathogenic Citrobacter rodentium strain DBS100.</title>
        <authorList>
            <person name="Popov G."/>
            <person name="Fiebig A."/>
            <person name="Shideler S."/>
            <person name="Coombes B."/>
            <person name="Savchenko A."/>
        </authorList>
    </citation>
    <scope>NUCLEOTIDE SEQUENCE</scope>
    <source>
        <strain evidence="1">DBS100</strain>
    </source>
</reference>
<accession>A0A482PUP2</accession>
<dbReference type="InterPro" id="IPR017853">
    <property type="entry name" value="GH"/>
</dbReference>